<evidence type="ECO:0000313" key="1">
    <source>
        <dbReference type="EMBL" id="MPN60559.1"/>
    </source>
</evidence>
<accession>A0A645JD18</accession>
<comment type="caution">
    <text evidence="1">The sequence shown here is derived from an EMBL/GenBank/DDBJ whole genome shotgun (WGS) entry which is preliminary data.</text>
</comment>
<sequence length="66" mass="7674">MLDYEKIDRDVTFTIQYQSSAKKAYSEIFTIDLKAGVSMPYSKVDTKGQELRTISYTLQEMLQKNL</sequence>
<reference evidence="1" key="1">
    <citation type="submission" date="2019-08" db="EMBL/GenBank/DDBJ databases">
        <authorList>
            <person name="Kucharzyk K."/>
            <person name="Murdoch R.W."/>
            <person name="Higgins S."/>
            <person name="Loffler F."/>
        </authorList>
    </citation>
    <scope>NUCLEOTIDE SEQUENCE</scope>
</reference>
<gene>
    <name evidence="1" type="ORF">SDC9_208288</name>
</gene>
<dbReference type="AlphaFoldDB" id="A0A645JD18"/>
<organism evidence="1">
    <name type="scientific">bioreactor metagenome</name>
    <dbReference type="NCBI Taxonomy" id="1076179"/>
    <lineage>
        <taxon>unclassified sequences</taxon>
        <taxon>metagenomes</taxon>
        <taxon>ecological metagenomes</taxon>
    </lineage>
</organism>
<dbReference type="EMBL" id="VSSQ01135987">
    <property type="protein sequence ID" value="MPN60559.1"/>
    <property type="molecule type" value="Genomic_DNA"/>
</dbReference>
<name>A0A645JD18_9ZZZZ</name>
<proteinExistence type="predicted"/>
<protein>
    <submittedName>
        <fullName evidence="1">Uncharacterized protein</fullName>
    </submittedName>
</protein>